<sequence>MPRFSNYLSIAAFFLLLRIYSVSPHPGVSRNVNRSPNKDYLKMYDKTGRSLKASETKIATLLDNIIGIEGTEASNSADYKTKRGLFSTNMAKILNNVEYSPSFGVFDIRNSTLGYQHIYLIKNDESSNEHTDVDYNGSKITMQDYNLVKIDAETFIPKPFRPFFGDNSTAIAKTPGGGSNSSNNGLVNGKSISIRDFLKNYKEFDFSKFTVATPSFQDHLTQMAIYLDMVNKKHETALVLYEKHLKDFESLVGASKAALTFAPSNWDVLSFDKCKSGIVHEKEFICSSDKPFNRVSDIKIPYALTMNAAQKIMIEAITDIRENKIGGFLGLSKSNTDFKISNNGVISHSSEINDLVKRSKITSYIFSPKII</sequence>
<keyword evidence="1" id="KW-0732">Signal</keyword>
<protein>
    <submittedName>
        <fullName evidence="2">Uncharacterized protein</fullName>
    </submittedName>
</protein>
<keyword evidence="3" id="KW-1185">Reference proteome</keyword>
<dbReference type="Proteomes" id="UP000187429">
    <property type="component" value="Unassembled WGS sequence"/>
</dbReference>
<feature type="chain" id="PRO_5012051337" evidence="1">
    <location>
        <begin position="25"/>
        <end position="371"/>
    </location>
</feature>
<dbReference type="OrthoDB" id="5610202at2759"/>
<name>A0A1R1YEY4_9FUNG</name>
<comment type="caution">
    <text evidence="2">The sequence shown here is derived from an EMBL/GenBank/DDBJ whole genome shotgun (WGS) entry which is preliminary data.</text>
</comment>
<evidence type="ECO:0000313" key="3">
    <source>
        <dbReference type="Proteomes" id="UP000187429"/>
    </source>
</evidence>
<proteinExistence type="predicted"/>
<dbReference type="EMBL" id="LSSM01001638">
    <property type="protein sequence ID" value="OMJ25460.1"/>
    <property type="molecule type" value="Genomic_DNA"/>
</dbReference>
<evidence type="ECO:0000256" key="1">
    <source>
        <dbReference type="SAM" id="SignalP"/>
    </source>
</evidence>
<accession>A0A1R1YEY4</accession>
<feature type="signal peptide" evidence="1">
    <location>
        <begin position="1"/>
        <end position="24"/>
    </location>
</feature>
<evidence type="ECO:0000313" key="2">
    <source>
        <dbReference type="EMBL" id="OMJ25460.1"/>
    </source>
</evidence>
<dbReference type="AlphaFoldDB" id="A0A1R1YEY4"/>
<organism evidence="2 3">
    <name type="scientific">Smittium culicis</name>
    <dbReference type="NCBI Taxonomy" id="133412"/>
    <lineage>
        <taxon>Eukaryota</taxon>
        <taxon>Fungi</taxon>
        <taxon>Fungi incertae sedis</taxon>
        <taxon>Zoopagomycota</taxon>
        <taxon>Kickxellomycotina</taxon>
        <taxon>Harpellomycetes</taxon>
        <taxon>Harpellales</taxon>
        <taxon>Legeriomycetaceae</taxon>
        <taxon>Smittium</taxon>
    </lineage>
</organism>
<gene>
    <name evidence="2" type="ORF">AYI69_g4290</name>
</gene>
<reference evidence="3" key="1">
    <citation type="submission" date="2017-01" db="EMBL/GenBank/DDBJ databases">
        <authorList>
            <person name="Wang Y."/>
            <person name="White M."/>
            <person name="Kvist S."/>
            <person name="Moncalvo J.-M."/>
        </authorList>
    </citation>
    <scope>NUCLEOTIDE SEQUENCE [LARGE SCALE GENOMIC DNA]</scope>
    <source>
        <strain evidence="3">ID-206-W2</strain>
    </source>
</reference>